<sequence>MRQVPSPLSTRRPRQVEASGTTRPVIYDAVLPFCPRWPAHRQLEQWSCDVGRPSWAAHSCLEHRSFWLGRGSALRSSGCVVKEEAVLATSSQRPPCTPHQEKRYRLWVEVATAVFGILDDHRSRREREELERERAAMIEESYSSGRSNPLLAEVMQALAEGMRCPEDRRIELVIFLSEGETSRWCDSLKQGIFYGRLLTDIPWDEFLDEFINWFVSSSEKRILQENFLRLMQGNRSVVQYEIEFTQLAYYASNMVPNERERCFRFQLGLREDVRVHLISQRIHHYNELVETAKLIERDVESSQRRIEVQPKRFPEEQSKTFSGKSGGSK</sequence>
<reference evidence="3 4" key="1">
    <citation type="journal article" date="2022" name="Nat. Plants">
        <title>Genomes of leafy and leafless Platanthera orchids illuminate the evolution of mycoheterotrophy.</title>
        <authorList>
            <person name="Li M.H."/>
            <person name="Liu K.W."/>
            <person name="Li Z."/>
            <person name="Lu H.C."/>
            <person name="Ye Q.L."/>
            <person name="Zhang D."/>
            <person name="Wang J.Y."/>
            <person name="Li Y.F."/>
            <person name="Zhong Z.M."/>
            <person name="Liu X."/>
            <person name="Yu X."/>
            <person name="Liu D.K."/>
            <person name="Tu X.D."/>
            <person name="Liu B."/>
            <person name="Hao Y."/>
            <person name="Liao X.Y."/>
            <person name="Jiang Y.T."/>
            <person name="Sun W.H."/>
            <person name="Chen J."/>
            <person name="Chen Y.Q."/>
            <person name="Ai Y."/>
            <person name="Zhai J.W."/>
            <person name="Wu S.S."/>
            <person name="Zhou Z."/>
            <person name="Hsiao Y.Y."/>
            <person name="Wu W.L."/>
            <person name="Chen Y.Y."/>
            <person name="Lin Y.F."/>
            <person name="Hsu J.L."/>
            <person name="Li C.Y."/>
            <person name="Wang Z.W."/>
            <person name="Zhao X."/>
            <person name="Zhong W.Y."/>
            <person name="Ma X.K."/>
            <person name="Ma L."/>
            <person name="Huang J."/>
            <person name="Chen G.Z."/>
            <person name="Huang M.Z."/>
            <person name="Huang L."/>
            <person name="Peng D.H."/>
            <person name="Luo Y.B."/>
            <person name="Zou S.Q."/>
            <person name="Chen S.P."/>
            <person name="Lan S."/>
            <person name="Tsai W.C."/>
            <person name="Van de Peer Y."/>
            <person name="Liu Z.J."/>
        </authorList>
    </citation>
    <scope>NUCLEOTIDE SEQUENCE [LARGE SCALE GENOMIC DNA]</scope>
    <source>
        <strain evidence="3">Lor287</strain>
    </source>
</reference>
<dbReference type="Pfam" id="PF03732">
    <property type="entry name" value="Retrotrans_gag"/>
    <property type="match status" value="1"/>
</dbReference>
<dbReference type="AlphaFoldDB" id="A0AAP0G644"/>
<feature type="compositionally biased region" description="Basic and acidic residues" evidence="1">
    <location>
        <begin position="305"/>
        <end position="318"/>
    </location>
</feature>
<protein>
    <recommendedName>
        <fullName evidence="2">Retrotransposon gag domain-containing protein</fullName>
    </recommendedName>
</protein>
<accession>A0AAP0G644</accession>
<comment type="caution">
    <text evidence="3">The sequence shown here is derived from an EMBL/GenBank/DDBJ whole genome shotgun (WGS) entry which is preliminary data.</text>
</comment>
<evidence type="ECO:0000313" key="3">
    <source>
        <dbReference type="EMBL" id="KAK8940393.1"/>
    </source>
</evidence>
<organism evidence="3 4">
    <name type="scientific">Platanthera zijinensis</name>
    <dbReference type="NCBI Taxonomy" id="2320716"/>
    <lineage>
        <taxon>Eukaryota</taxon>
        <taxon>Viridiplantae</taxon>
        <taxon>Streptophyta</taxon>
        <taxon>Embryophyta</taxon>
        <taxon>Tracheophyta</taxon>
        <taxon>Spermatophyta</taxon>
        <taxon>Magnoliopsida</taxon>
        <taxon>Liliopsida</taxon>
        <taxon>Asparagales</taxon>
        <taxon>Orchidaceae</taxon>
        <taxon>Orchidoideae</taxon>
        <taxon>Orchideae</taxon>
        <taxon>Orchidinae</taxon>
        <taxon>Platanthera</taxon>
    </lineage>
</organism>
<dbReference type="PANTHER" id="PTHR34482">
    <property type="entry name" value="DNA DAMAGE-INDUCIBLE PROTEIN 1-LIKE"/>
    <property type="match status" value="1"/>
</dbReference>
<proteinExistence type="predicted"/>
<gene>
    <name evidence="3" type="ORF">KSP39_PZI010436</name>
</gene>
<keyword evidence="4" id="KW-1185">Reference proteome</keyword>
<evidence type="ECO:0000259" key="2">
    <source>
        <dbReference type="Pfam" id="PF03732"/>
    </source>
</evidence>
<dbReference type="InterPro" id="IPR005162">
    <property type="entry name" value="Retrotrans_gag_dom"/>
</dbReference>
<evidence type="ECO:0000313" key="4">
    <source>
        <dbReference type="Proteomes" id="UP001418222"/>
    </source>
</evidence>
<feature type="domain" description="Retrotransposon gag" evidence="2">
    <location>
        <begin position="173"/>
        <end position="271"/>
    </location>
</feature>
<dbReference type="Proteomes" id="UP001418222">
    <property type="component" value="Unassembled WGS sequence"/>
</dbReference>
<name>A0AAP0G644_9ASPA</name>
<dbReference type="PANTHER" id="PTHR34482:SF36">
    <property type="entry name" value="RETROTRANSPOSON GAG DOMAIN-CONTAINING PROTEIN"/>
    <property type="match status" value="1"/>
</dbReference>
<evidence type="ECO:0000256" key="1">
    <source>
        <dbReference type="SAM" id="MobiDB-lite"/>
    </source>
</evidence>
<feature type="region of interest" description="Disordered" evidence="1">
    <location>
        <begin position="305"/>
        <end position="329"/>
    </location>
</feature>
<dbReference type="EMBL" id="JBBWWQ010000008">
    <property type="protein sequence ID" value="KAK8940393.1"/>
    <property type="molecule type" value="Genomic_DNA"/>
</dbReference>